<sequence>MKKLLLASTALVATAGFASAEVTTTGWAEMGIFGGSSDLGDTDTQFFTDIEVTFTMTGETDTGISFGAALDMEDGVGTGGGAVNNNADDGGASMFVSFGGATLTMGNTDGAYDAAVPEMALAGGSIADDETAHAGFNDGSALSGEAVALLGGLGVALPASSRVDGREDGQIARFDYTVSSFGFHLSAEQDGDGAGDEPVIGVGFTYGGEFGGATVNAGIAHQKQDEWSVTGFGITGTMASGFSAGITYSQVDFSDADDDEIDHVGIGIGYEMNALAIGFNYGKWDAEGAEASGYGLAAAYDLGGGLVFQAGYGNSNADVDGVGEADSDSFSMGLRMNF</sequence>
<gene>
    <name evidence="3" type="ORF">ACFQ4E_00475</name>
</gene>
<protein>
    <submittedName>
        <fullName evidence="3">Porin</fullName>
    </submittedName>
</protein>
<reference evidence="4" key="1">
    <citation type="journal article" date="2019" name="Int. J. Syst. Evol. Microbiol.">
        <title>The Global Catalogue of Microorganisms (GCM) 10K type strain sequencing project: providing services to taxonomists for standard genome sequencing and annotation.</title>
        <authorList>
            <consortium name="The Broad Institute Genomics Platform"/>
            <consortium name="The Broad Institute Genome Sequencing Center for Infectious Disease"/>
            <person name="Wu L."/>
            <person name="Ma J."/>
        </authorList>
    </citation>
    <scope>NUCLEOTIDE SEQUENCE [LARGE SCALE GENOMIC DNA]</scope>
    <source>
        <strain evidence="4">CCUG 62953</strain>
    </source>
</reference>
<comment type="caution">
    <text evidence="3">The sequence shown here is derived from an EMBL/GenBank/DDBJ whole genome shotgun (WGS) entry which is preliminary data.</text>
</comment>
<dbReference type="RefSeq" id="WP_386800949.1">
    <property type="nucleotide sequence ID" value="NZ_JBHTMU010000001.1"/>
</dbReference>
<keyword evidence="1" id="KW-0732">Signal</keyword>
<dbReference type="SUPFAM" id="SSF56935">
    <property type="entry name" value="Porins"/>
    <property type="match status" value="1"/>
</dbReference>
<dbReference type="Proteomes" id="UP001597135">
    <property type="component" value="Unassembled WGS sequence"/>
</dbReference>
<feature type="chain" id="PRO_5045890262" evidence="1">
    <location>
        <begin position="21"/>
        <end position="338"/>
    </location>
</feature>
<evidence type="ECO:0000313" key="4">
    <source>
        <dbReference type="Proteomes" id="UP001597135"/>
    </source>
</evidence>
<keyword evidence="4" id="KW-1185">Reference proteome</keyword>
<feature type="signal peptide" evidence="1">
    <location>
        <begin position="1"/>
        <end position="20"/>
    </location>
</feature>
<name>A0ABW3ZD49_9RHOB</name>
<evidence type="ECO:0000256" key="1">
    <source>
        <dbReference type="SAM" id="SignalP"/>
    </source>
</evidence>
<dbReference type="Gene3D" id="2.40.160.10">
    <property type="entry name" value="Porin"/>
    <property type="match status" value="1"/>
</dbReference>
<dbReference type="Pfam" id="PF13609">
    <property type="entry name" value="Porin_4"/>
    <property type="match status" value="1"/>
</dbReference>
<dbReference type="InterPro" id="IPR023614">
    <property type="entry name" value="Porin_dom_sf"/>
</dbReference>
<evidence type="ECO:0000259" key="2">
    <source>
        <dbReference type="Pfam" id="PF13609"/>
    </source>
</evidence>
<feature type="domain" description="Porin" evidence="2">
    <location>
        <begin position="7"/>
        <end position="318"/>
    </location>
</feature>
<dbReference type="EMBL" id="JBHTMU010000001">
    <property type="protein sequence ID" value="MFD1340890.1"/>
    <property type="molecule type" value="Genomic_DNA"/>
</dbReference>
<evidence type="ECO:0000313" key="3">
    <source>
        <dbReference type="EMBL" id="MFD1340890.1"/>
    </source>
</evidence>
<organism evidence="3 4">
    <name type="scientific">Litorisediminicola beolgyonensis</name>
    <dbReference type="NCBI Taxonomy" id="1173614"/>
    <lineage>
        <taxon>Bacteria</taxon>
        <taxon>Pseudomonadati</taxon>
        <taxon>Pseudomonadota</taxon>
        <taxon>Alphaproteobacteria</taxon>
        <taxon>Rhodobacterales</taxon>
        <taxon>Paracoccaceae</taxon>
        <taxon>Litorisediminicola</taxon>
    </lineage>
</organism>
<proteinExistence type="predicted"/>
<dbReference type="InterPro" id="IPR033900">
    <property type="entry name" value="Gram_neg_porin_domain"/>
</dbReference>
<accession>A0ABW3ZD49</accession>